<accession>A0ABC9FLK9</accession>
<dbReference type="InterPro" id="IPR001810">
    <property type="entry name" value="F-box_dom"/>
</dbReference>
<dbReference type="Proteomes" id="UP001497457">
    <property type="component" value="Chromosome 7b"/>
</dbReference>
<dbReference type="SUPFAM" id="SSF81383">
    <property type="entry name" value="F-box domain"/>
    <property type="match status" value="1"/>
</dbReference>
<dbReference type="Pfam" id="PF00646">
    <property type="entry name" value="F-box"/>
    <property type="match status" value="1"/>
</dbReference>
<sequence length="386" mass="43383">MAPPRRPPELMAELVEEVLLRLPPDDPSCLVHASLVCKPWRRLLSDPGFPSRYRQFHQTPPLLGFIRNTYTIVSDSEVSCFVPTTAAPPFSPLPLDEWDRGWVLDCRHGRVLLDWRDWDTGLIRLAVWAPIAGDVKVLPRLPYCIPSLCCKAAVLCSMRGGGCDHLDCHGGAFRVVLLGSDLQGSKACVYSSEAGAWTAPASIHFQETTYTDCWFRPTLVGDDDLYFRINICGIIVKYDLGKHCVSVLEDPPFRCHYNSVLMVTEDVLLGAAIIEGSSLRLWSREVKPKGAAVWIQRRVIELDTLIPSADSHSFNRQPATRFAEGLGTIFVSIDTGLFSIDVKSWRVKKVGEPTDCYKCIPFMSFYTPDFATRRLSKRRRVINPSR</sequence>
<dbReference type="Pfam" id="PF23635">
    <property type="entry name" value="Beta-prop_AT5G49610-like"/>
    <property type="match status" value="1"/>
</dbReference>
<evidence type="ECO:0008006" key="5">
    <source>
        <dbReference type="Google" id="ProtNLM"/>
    </source>
</evidence>
<dbReference type="AlphaFoldDB" id="A0ABC9FLK9"/>
<dbReference type="EMBL" id="OZ075117">
    <property type="protein sequence ID" value="CAL5078045.1"/>
    <property type="molecule type" value="Genomic_DNA"/>
</dbReference>
<feature type="domain" description="F-box" evidence="1">
    <location>
        <begin position="13"/>
        <end position="49"/>
    </location>
</feature>
<dbReference type="InterPro" id="IPR056594">
    <property type="entry name" value="AT5G49610-like_b-prop"/>
</dbReference>
<evidence type="ECO:0000313" key="4">
    <source>
        <dbReference type="Proteomes" id="UP001497457"/>
    </source>
</evidence>
<organism evidence="3 4">
    <name type="scientific">Urochloa decumbens</name>
    <dbReference type="NCBI Taxonomy" id="240449"/>
    <lineage>
        <taxon>Eukaryota</taxon>
        <taxon>Viridiplantae</taxon>
        <taxon>Streptophyta</taxon>
        <taxon>Embryophyta</taxon>
        <taxon>Tracheophyta</taxon>
        <taxon>Spermatophyta</taxon>
        <taxon>Magnoliopsida</taxon>
        <taxon>Liliopsida</taxon>
        <taxon>Poales</taxon>
        <taxon>Poaceae</taxon>
        <taxon>PACMAD clade</taxon>
        <taxon>Panicoideae</taxon>
        <taxon>Panicodae</taxon>
        <taxon>Paniceae</taxon>
        <taxon>Melinidinae</taxon>
        <taxon>Urochloa</taxon>
    </lineage>
</organism>
<feature type="domain" description="F-box protein AT5G49610-like beta-propeller" evidence="2">
    <location>
        <begin position="103"/>
        <end position="370"/>
    </location>
</feature>
<dbReference type="Gene3D" id="1.20.1280.50">
    <property type="match status" value="1"/>
</dbReference>
<evidence type="ECO:0000259" key="1">
    <source>
        <dbReference type="Pfam" id="PF00646"/>
    </source>
</evidence>
<dbReference type="InterPro" id="IPR036047">
    <property type="entry name" value="F-box-like_dom_sf"/>
</dbReference>
<dbReference type="PANTHER" id="PTHR32133">
    <property type="entry name" value="OS07G0120400 PROTEIN"/>
    <property type="match status" value="1"/>
</dbReference>
<name>A0ABC9FLK9_9POAL</name>
<evidence type="ECO:0000259" key="2">
    <source>
        <dbReference type="Pfam" id="PF23635"/>
    </source>
</evidence>
<protein>
    <recommendedName>
        <fullName evidence="5">F-box domain-containing protein</fullName>
    </recommendedName>
</protein>
<keyword evidence="4" id="KW-1185">Reference proteome</keyword>
<reference evidence="3" key="1">
    <citation type="submission" date="2024-10" db="EMBL/GenBank/DDBJ databases">
        <authorList>
            <person name="Ryan C."/>
        </authorList>
    </citation>
    <scope>NUCLEOTIDE SEQUENCE [LARGE SCALE GENOMIC DNA]</scope>
</reference>
<evidence type="ECO:0000313" key="3">
    <source>
        <dbReference type="EMBL" id="CAL5078045.1"/>
    </source>
</evidence>
<proteinExistence type="predicted"/>
<gene>
    <name evidence="3" type="ORF">URODEC1_LOCUS106933</name>
</gene>